<evidence type="ECO:0000256" key="2">
    <source>
        <dbReference type="SAM" id="SignalP"/>
    </source>
</evidence>
<gene>
    <name evidence="3" type="ORF">WQQ_44330</name>
</gene>
<feature type="chain" id="PRO_5003714368" description="Phage infection protein" evidence="2">
    <location>
        <begin position="23"/>
        <end position="341"/>
    </location>
</feature>
<sequence length="341" mass="37828">MNRKFLLAPLIAASMTAFSAQADNALGLQGLGSRSGDNNNLSALRANRAAAISASRADSLTSARANLRERITDRAEARADAREERMDNSRARELFDGDRLDNVREAARDRRENAQERREERREDRRAVGRDIALLNAADNDGSALRDRVQDRRASLPGLEQADASALRDRLPKVSTDSDRDGDTRTRSLKVEGQNGDFKLTNVVEAKRPDASDRNSGERSLDRTLNIENTIEGSRESGDNAIAQRDTRSSFKRTSSMNFERNGEVRSRTEDSPRSRSVENRLAMNSSGESSLKIDGNGSDSRDIDRSNRNSFGFTRTSSSDRSGLERAERSRDIDFGNRGS</sequence>
<feature type="compositionally biased region" description="Polar residues" evidence="1">
    <location>
        <begin position="309"/>
        <end position="322"/>
    </location>
</feature>
<comment type="caution">
    <text evidence="3">The sequence shown here is derived from an EMBL/GenBank/DDBJ whole genome shotgun (WGS) entry which is preliminary data.</text>
</comment>
<keyword evidence="4" id="KW-1185">Reference proteome</keyword>
<evidence type="ECO:0000313" key="4">
    <source>
        <dbReference type="Proteomes" id="UP000003704"/>
    </source>
</evidence>
<reference evidence="3 4" key="1">
    <citation type="journal article" date="2012" name="J. Bacteriol.">
        <title>Genome Sequence of n-Alkane-Degrading Hydrocarboniphaga effusa Strain AP103T (ATCC BAA-332T).</title>
        <authorList>
            <person name="Chang H.K."/>
            <person name="Zylstra G.J."/>
            <person name="Chae J.C."/>
        </authorList>
    </citation>
    <scope>NUCLEOTIDE SEQUENCE [LARGE SCALE GENOMIC DNA]</scope>
    <source>
        <strain evidence="3 4">AP103</strain>
    </source>
</reference>
<evidence type="ECO:0008006" key="5">
    <source>
        <dbReference type="Google" id="ProtNLM"/>
    </source>
</evidence>
<feature type="compositionally biased region" description="Basic and acidic residues" evidence="1">
    <location>
        <begin position="261"/>
        <end position="279"/>
    </location>
</feature>
<evidence type="ECO:0000313" key="3">
    <source>
        <dbReference type="EMBL" id="EIT67998.1"/>
    </source>
</evidence>
<feature type="compositionally biased region" description="Basic and acidic residues" evidence="1">
    <location>
        <begin position="166"/>
        <end position="190"/>
    </location>
</feature>
<accession>I8T2V3</accession>
<proteinExistence type="predicted"/>
<feature type="compositionally biased region" description="Basic and acidic residues" evidence="1">
    <location>
        <begin position="323"/>
        <end position="341"/>
    </location>
</feature>
<keyword evidence="2" id="KW-0732">Signal</keyword>
<dbReference type="AlphaFoldDB" id="I8T2V3"/>
<feature type="region of interest" description="Disordered" evidence="1">
    <location>
        <begin position="155"/>
        <end position="341"/>
    </location>
</feature>
<organism evidence="3 4">
    <name type="scientific">Hydrocarboniphaga effusa AP103</name>
    <dbReference type="NCBI Taxonomy" id="1172194"/>
    <lineage>
        <taxon>Bacteria</taxon>
        <taxon>Pseudomonadati</taxon>
        <taxon>Pseudomonadota</taxon>
        <taxon>Gammaproteobacteria</taxon>
        <taxon>Nevskiales</taxon>
        <taxon>Nevskiaceae</taxon>
        <taxon>Hydrocarboniphaga</taxon>
    </lineage>
</organism>
<feature type="signal peptide" evidence="2">
    <location>
        <begin position="1"/>
        <end position="22"/>
    </location>
</feature>
<protein>
    <recommendedName>
        <fullName evidence="5">Phage infection protein</fullName>
    </recommendedName>
</protein>
<dbReference type="Proteomes" id="UP000003704">
    <property type="component" value="Unassembled WGS sequence"/>
</dbReference>
<dbReference type="STRING" id="1172194.WQQ_44330"/>
<feature type="compositionally biased region" description="Basic and acidic residues" evidence="1">
    <location>
        <begin position="205"/>
        <end position="222"/>
    </location>
</feature>
<feature type="region of interest" description="Disordered" evidence="1">
    <location>
        <begin position="106"/>
        <end position="126"/>
    </location>
</feature>
<dbReference type="EMBL" id="AKGD01000004">
    <property type="protein sequence ID" value="EIT67998.1"/>
    <property type="molecule type" value="Genomic_DNA"/>
</dbReference>
<name>I8T2V3_9GAMM</name>
<dbReference type="RefSeq" id="WP_007187368.1">
    <property type="nucleotide sequence ID" value="NZ_AKGD01000004.1"/>
</dbReference>
<evidence type="ECO:0000256" key="1">
    <source>
        <dbReference type="SAM" id="MobiDB-lite"/>
    </source>
</evidence>